<dbReference type="AlphaFoldDB" id="A0A4Q9XY68"/>
<dbReference type="GO" id="GO:0016301">
    <property type="term" value="F:kinase activity"/>
    <property type="evidence" value="ECO:0007669"/>
    <property type="project" value="InterPro"/>
</dbReference>
<dbReference type="Pfam" id="PF02661">
    <property type="entry name" value="Fic"/>
    <property type="match status" value="1"/>
</dbReference>
<proteinExistence type="predicted"/>
<organism evidence="2 3">
    <name type="scientific">Lactiplantibacillus paraplantarum</name>
    <dbReference type="NCBI Taxonomy" id="60520"/>
    <lineage>
        <taxon>Bacteria</taxon>
        <taxon>Bacillati</taxon>
        <taxon>Bacillota</taxon>
        <taxon>Bacilli</taxon>
        <taxon>Lactobacillales</taxon>
        <taxon>Lactobacillaceae</taxon>
        <taxon>Lactiplantibacillus</taxon>
    </lineage>
</organism>
<dbReference type="InterPro" id="IPR006440">
    <property type="entry name" value="Doc"/>
</dbReference>
<gene>
    <name evidence="2" type="ORF">EUZ87_15345</name>
</gene>
<name>A0A4Q9XY68_9LACO</name>
<evidence type="ECO:0000259" key="1">
    <source>
        <dbReference type="PROSITE" id="PS51459"/>
    </source>
</evidence>
<dbReference type="Gene3D" id="1.20.120.1870">
    <property type="entry name" value="Fic/DOC protein, Fido domain"/>
    <property type="match status" value="1"/>
</dbReference>
<dbReference type="InterPro" id="IPR053737">
    <property type="entry name" value="Type_II_TA_Toxin"/>
</dbReference>
<feature type="domain" description="Fido" evidence="1">
    <location>
        <begin position="1"/>
        <end position="104"/>
    </location>
</feature>
<comment type="caution">
    <text evidence="2">The sequence shown here is derived from an EMBL/GenBank/DDBJ whole genome shotgun (WGS) entry which is preliminary data.</text>
</comment>
<reference evidence="2 3" key="1">
    <citation type="submission" date="2019-01" db="EMBL/GenBank/DDBJ databases">
        <title>Draft genome sequence of Lactobacillus paraplantarum OSY-TC318, a Producer of the novel lantibiotic Paraplantaracin TC318.</title>
        <authorList>
            <person name="Hussein W.E."/>
            <person name="Huang E."/>
            <person name="Yousef A.E."/>
        </authorList>
    </citation>
    <scope>NUCLEOTIDE SEQUENCE [LARGE SCALE GENOMIC DNA]</scope>
    <source>
        <strain evidence="2 3">OSY-TC318</strain>
    </source>
</reference>
<protein>
    <recommendedName>
        <fullName evidence="1">Fido domain-containing protein</fullName>
    </recommendedName>
</protein>
<evidence type="ECO:0000313" key="2">
    <source>
        <dbReference type="EMBL" id="TBX37644.1"/>
    </source>
</evidence>
<dbReference type="EMBL" id="SEHH01000139">
    <property type="protein sequence ID" value="TBX37644.1"/>
    <property type="molecule type" value="Genomic_DNA"/>
</dbReference>
<evidence type="ECO:0000313" key="3">
    <source>
        <dbReference type="Proteomes" id="UP000292648"/>
    </source>
</evidence>
<dbReference type="Proteomes" id="UP000292648">
    <property type="component" value="Unassembled WGS sequence"/>
</dbReference>
<sequence>MYGYLGIRDTSLLENIVAEVQNSIFFGEDQIPTIIQKAATYWWKFAHYQVFNNGNKRTGLLTASLFLNINFIKIDFDMEKLYNVSKGISSNNMTVEDVYHFLLEMTSFDYKKLTKDYLKNN</sequence>
<dbReference type="PROSITE" id="PS51459">
    <property type="entry name" value="FIDO"/>
    <property type="match status" value="1"/>
</dbReference>
<accession>A0A4Q9XY68</accession>
<dbReference type="InterPro" id="IPR036597">
    <property type="entry name" value="Fido-like_dom_sf"/>
</dbReference>
<dbReference type="InterPro" id="IPR003812">
    <property type="entry name" value="Fido"/>
</dbReference>
<dbReference type="SUPFAM" id="SSF140931">
    <property type="entry name" value="Fic-like"/>
    <property type="match status" value="1"/>
</dbReference>
<dbReference type="PANTHER" id="PTHR39426:SF1">
    <property type="entry name" value="HOMOLOGY TO DEATH-ON-CURING PROTEIN OF PHAGE P1"/>
    <property type="match status" value="1"/>
</dbReference>
<dbReference type="PANTHER" id="PTHR39426">
    <property type="entry name" value="HOMOLOGY TO DEATH-ON-CURING PROTEIN OF PHAGE P1"/>
    <property type="match status" value="1"/>
</dbReference>